<proteinExistence type="predicted"/>
<dbReference type="AlphaFoldDB" id="A0AAD9GT26"/>
<dbReference type="Proteomes" id="UP001259832">
    <property type="component" value="Unassembled WGS sequence"/>
</dbReference>
<keyword evidence="3" id="KW-1185">Reference proteome</keyword>
<reference evidence="2" key="1">
    <citation type="submission" date="2023-08" db="EMBL/GenBank/DDBJ databases">
        <title>Reference Genome Resource for the Citrus Pathogen Phytophthora citrophthora.</title>
        <authorList>
            <person name="Moller H."/>
            <person name="Coetzee B."/>
            <person name="Rose L.J."/>
            <person name="Van Niekerk J.M."/>
        </authorList>
    </citation>
    <scope>NUCLEOTIDE SEQUENCE</scope>
    <source>
        <strain evidence="2">STE-U-9442</strain>
    </source>
</reference>
<evidence type="ECO:0000313" key="2">
    <source>
        <dbReference type="EMBL" id="KAK1943753.1"/>
    </source>
</evidence>
<gene>
    <name evidence="2" type="ORF">P3T76_005149</name>
</gene>
<protein>
    <submittedName>
        <fullName evidence="2">Uncharacterized protein</fullName>
    </submittedName>
</protein>
<sequence>MAEGVLDGLQDKGAEPEYWGPLFEGLDDDPDPNELMVETNDDEQVDENFITDVEGGNDQEYESSRQPDPENFPPNS</sequence>
<comment type="caution">
    <text evidence="2">The sequence shown here is derived from an EMBL/GenBank/DDBJ whole genome shotgun (WGS) entry which is preliminary data.</text>
</comment>
<evidence type="ECO:0000313" key="3">
    <source>
        <dbReference type="Proteomes" id="UP001259832"/>
    </source>
</evidence>
<name>A0AAD9GT26_9STRA</name>
<dbReference type="EMBL" id="JASMQC010000007">
    <property type="protein sequence ID" value="KAK1943753.1"/>
    <property type="molecule type" value="Genomic_DNA"/>
</dbReference>
<accession>A0AAD9GT26</accession>
<feature type="region of interest" description="Disordered" evidence="1">
    <location>
        <begin position="1"/>
        <end position="76"/>
    </location>
</feature>
<evidence type="ECO:0000256" key="1">
    <source>
        <dbReference type="SAM" id="MobiDB-lite"/>
    </source>
</evidence>
<organism evidence="2 3">
    <name type="scientific">Phytophthora citrophthora</name>
    <dbReference type="NCBI Taxonomy" id="4793"/>
    <lineage>
        <taxon>Eukaryota</taxon>
        <taxon>Sar</taxon>
        <taxon>Stramenopiles</taxon>
        <taxon>Oomycota</taxon>
        <taxon>Peronosporomycetes</taxon>
        <taxon>Peronosporales</taxon>
        <taxon>Peronosporaceae</taxon>
        <taxon>Phytophthora</taxon>
    </lineage>
</organism>